<evidence type="ECO:0000313" key="1">
    <source>
        <dbReference type="EMBL" id="CAG5076448.1"/>
    </source>
</evidence>
<comment type="caution">
    <text evidence="1">The sequence shown here is derived from an EMBL/GenBank/DDBJ whole genome shotgun (WGS) entry which is preliminary data.</text>
</comment>
<dbReference type="Proteomes" id="UP000786811">
    <property type="component" value="Unassembled WGS sequence"/>
</dbReference>
<name>A0A8J2H5J9_COTCN</name>
<evidence type="ECO:0000313" key="2">
    <source>
        <dbReference type="Proteomes" id="UP000786811"/>
    </source>
</evidence>
<dbReference type="AlphaFoldDB" id="A0A8J2H5J9"/>
<gene>
    <name evidence="1" type="ORF">HICCMSTLAB_LOCUS2190</name>
</gene>
<sequence length="27" mass="2851">MDLDSSSSSSSSNSSNTAKLTNWVECL</sequence>
<protein>
    <submittedName>
        <fullName evidence="1">Uncharacterized protein</fullName>
    </submittedName>
</protein>
<keyword evidence="2" id="KW-1185">Reference proteome</keyword>
<organism evidence="1 2">
    <name type="scientific">Cotesia congregata</name>
    <name type="common">Parasitoid wasp</name>
    <name type="synonym">Apanteles congregatus</name>
    <dbReference type="NCBI Taxonomy" id="51543"/>
    <lineage>
        <taxon>Eukaryota</taxon>
        <taxon>Metazoa</taxon>
        <taxon>Ecdysozoa</taxon>
        <taxon>Arthropoda</taxon>
        <taxon>Hexapoda</taxon>
        <taxon>Insecta</taxon>
        <taxon>Pterygota</taxon>
        <taxon>Neoptera</taxon>
        <taxon>Endopterygota</taxon>
        <taxon>Hymenoptera</taxon>
        <taxon>Apocrita</taxon>
        <taxon>Ichneumonoidea</taxon>
        <taxon>Braconidae</taxon>
        <taxon>Microgastrinae</taxon>
        <taxon>Cotesia</taxon>
    </lineage>
</organism>
<proteinExistence type="predicted"/>
<dbReference type="EMBL" id="CAJNRD030001117">
    <property type="protein sequence ID" value="CAG5076448.1"/>
    <property type="molecule type" value="Genomic_DNA"/>
</dbReference>
<accession>A0A8J2H5J9</accession>
<reference evidence="1" key="1">
    <citation type="submission" date="2021-04" db="EMBL/GenBank/DDBJ databases">
        <authorList>
            <person name="Chebbi M.A.C M."/>
        </authorList>
    </citation>
    <scope>NUCLEOTIDE SEQUENCE</scope>
</reference>